<proteinExistence type="predicted"/>
<evidence type="ECO:0000256" key="2">
    <source>
        <dbReference type="ARBA" id="ARBA00023125"/>
    </source>
</evidence>
<evidence type="ECO:0000313" key="6">
    <source>
        <dbReference type="Proteomes" id="UP001432360"/>
    </source>
</evidence>
<keyword evidence="6" id="KW-1185">Reference proteome</keyword>
<dbReference type="InterPro" id="IPR000524">
    <property type="entry name" value="Tscrpt_reg_HTH_GntR"/>
</dbReference>
<dbReference type="EMBL" id="CP133151">
    <property type="protein sequence ID" value="WVT06623.1"/>
    <property type="molecule type" value="Genomic_DNA"/>
</dbReference>
<dbReference type="PROSITE" id="PS50949">
    <property type="entry name" value="HTH_GNTR"/>
    <property type="match status" value="1"/>
</dbReference>
<dbReference type="InterPro" id="IPR036388">
    <property type="entry name" value="WH-like_DNA-bd_sf"/>
</dbReference>
<keyword evidence="1" id="KW-0805">Transcription regulation</keyword>
<dbReference type="SUPFAM" id="SSF48008">
    <property type="entry name" value="GntR ligand-binding domain-like"/>
    <property type="match status" value="1"/>
</dbReference>
<dbReference type="SUPFAM" id="SSF46785">
    <property type="entry name" value="Winged helix' DNA-binding domain"/>
    <property type="match status" value="1"/>
</dbReference>
<evidence type="ECO:0000313" key="5">
    <source>
        <dbReference type="EMBL" id="WVT06623.1"/>
    </source>
</evidence>
<dbReference type="Gene3D" id="1.10.10.10">
    <property type="entry name" value="Winged helix-like DNA-binding domain superfamily/Winged helix DNA-binding domain"/>
    <property type="match status" value="1"/>
</dbReference>
<evidence type="ECO:0000256" key="3">
    <source>
        <dbReference type="ARBA" id="ARBA00023163"/>
    </source>
</evidence>
<gene>
    <name evidence="5" type="ORF">RB548_23270</name>
</gene>
<feature type="domain" description="HTH gntR-type" evidence="4">
    <location>
        <begin position="14"/>
        <end position="83"/>
    </location>
</feature>
<dbReference type="PANTHER" id="PTHR43537:SF5">
    <property type="entry name" value="UXU OPERON TRANSCRIPTIONAL REGULATOR"/>
    <property type="match status" value="1"/>
</dbReference>
<keyword evidence="3" id="KW-0804">Transcription</keyword>
<evidence type="ECO:0000259" key="4">
    <source>
        <dbReference type="PROSITE" id="PS50949"/>
    </source>
</evidence>
<dbReference type="InterPro" id="IPR008920">
    <property type="entry name" value="TF_FadR/GntR_C"/>
</dbReference>
<dbReference type="SMART" id="SM00895">
    <property type="entry name" value="FCD"/>
    <property type="match status" value="1"/>
</dbReference>
<dbReference type="Pfam" id="PF07729">
    <property type="entry name" value="FCD"/>
    <property type="match status" value="1"/>
</dbReference>
<evidence type="ECO:0000256" key="1">
    <source>
        <dbReference type="ARBA" id="ARBA00023015"/>
    </source>
</evidence>
<protein>
    <submittedName>
        <fullName evidence="5">GntR family transcriptional regulator</fullName>
    </submittedName>
</protein>
<dbReference type="Proteomes" id="UP001432360">
    <property type="component" value="Plasmid pSchITTGS70c"/>
</dbReference>
<sequence>MVSETGPKRKMQRSKLSSQLYSMVKNDILQGQLLPGSPISEEALAETYGVSRSPAREALAELERVGLTQRSGMRDRKITVPSLEMIREKFELWWIVDVGRTYLASLSASDDDVDELEQYVEQMSAAVEKNDIRTYKSVSHKFHLKIRHSCRNEAVNEVGRDCDVYLDWFENLYDRYPECSIVIVQEHRSILDAFKRRDLAGLSETIRNHIERQRDRILEHFQAAEEKQQTRSKLSPARQRVSS</sequence>
<dbReference type="CDD" id="cd07377">
    <property type="entry name" value="WHTH_GntR"/>
    <property type="match status" value="1"/>
</dbReference>
<keyword evidence="5" id="KW-0614">Plasmid</keyword>
<dbReference type="Gene3D" id="1.20.120.530">
    <property type="entry name" value="GntR ligand-binding domain-like"/>
    <property type="match status" value="1"/>
</dbReference>
<keyword evidence="2" id="KW-0238">DNA-binding</keyword>
<reference evidence="5" key="1">
    <citation type="submission" date="2023-08" db="EMBL/GenBank/DDBJ databases">
        <title>Complete genome sequence of Sinorhizobium chiapanecum ITTG S70 isolated from Acaciella angustissima nodules in Chiapas-Mexico.</title>
        <authorList>
            <person name="Rincon-Rosales R."/>
            <person name="Rogel M.A."/>
            <person name="Rincon-Medina C.I."/>
            <person name="Guerrero G."/>
            <person name="Manzano-Gomez L.A."/>
            <person name="Lopez-Lopez A."/>
            <person name="Rincon Molina F.A."/>
            <person name="Martinez-Romero E."/>
        </authorList>
    </citation>
    <scope>NUCLEOTIDE SEQUENCE</scope>
    <source>
        <strain evidence="5">ITTG S70</strain>
        <plasmid evidence="5">pSchITTGS70c</plasmid>
    </source>
</reference>
<dbReference type="SMART" id="SM00345">
    <property type="entry name" value="HTH_GNTR"/>
    <property type="match status" value="1"/>
</dbReference>
<dbReference type="InterPro" id="IPR011711">
    <property type="entry name" value="GntR_C"/>
</dbReference>
<accession>A0ABZ2BIR6</accession>
<geneLocation type="plasmid" evidence="5 6">
    <name>pSchITTGS70c</name>
</geneLocation>
<name>A0ABZ2BIR6_9HYPH</name>
<organism evidence="5 6">
    <name type="scientific">Sinorhizobium chiapasense</name>
    <dbReference type="NCBI Taxonomy" id="501572"/>
    <lineage>
        <taxon>Bacteria</taxon>
        <taxon>Pseudomonadati</taxon>
        <taxon>Pseudomonadota</taxon>
        <taxon>Alphaproteobacteria</taxon>
        <taxon>Hyphomicrobiales</taxon>
        <taxon>Rhizobiaceae</taxon>
        <taxon>Sinorhizobium/Ensifer group</taxon>
        <taxon>Sinorhizobium</taxon>
    </lineage>
</organism>
<dbReference type="Pfam" id="PF00392">
    <property type="entry name" value="GntR"/>
    <property type="match status" value="1"/>
</dbReference>
<dbReference type="PANTHER" id="PTHR43537">
    <property type="entry name" value="TRANSCRIPTIONAL REGULATOR, GNTR FAMILY"/>
    <property type="match status" value="1"/>
</dbReference>
<dbReference type="RefSeq" id="WP_331375664.1">
    <property type="nucleotide sequence ID" value="NZ_CP133151.1"/>
</dbReference>
<dbReference type="InterPro" id="IPR036390">
    <property type="entry name" value="WH_DNA-bd_sf"/>
</dbReference>